<dbReference type="Pfam" id="PF00005">
    <property type="entry name" value="ABC_tran"/>
    <property type="match status" value="1"/>
</dbReference>
<dbReference type="PANTHER" id="PTHR24221">
    <property type="entry name" value="ATP-BINDING CASSETTE SUB-FAMILY B"/>
    <property type="match status" value="1"/>
</dbReference>
<dbReference type="GO" id="GO:0005524">
    <property type="term" value="F:ATP binding"/>
    <property type="evidence" value="ECO:0007669"/>
    <property type="project" value="UniProtKB-KW"/>
</dbReference>
<dbReference type="InterPro" id="IPR036640">
    <property type="entry name" value="ABC1_TM_sf"/>
</dbReference>
<dbReference type="PANTHER" id="PTHR24221:SF654">
    <property type="entry name" value="ATP-BINDING CASSETTE SUB-FAMILY B MEMBER 6"/>
    <property type="match status" value="1"/>
</dbReference>
<comment type="caution">
    <text evidence="10">The sequence shown here is derived from an EMBL/GenBank/DDBJ whole genome shotgun (WGS) entry which is preliminary data.</text>
</comment>
<dbReference type="InterPro" id="IPR039421">
    <property type="entry name" value="Type_1_exporter"/>
</dbReference>
<keyword evidence="2 7" id="KW-0812">Transmembrane</keyword>
<evidence type="ECO:0000256" key="4">
    <source>
        <dbReference type="ARBA" id="ARBA00022840"/>
    </source>
</evidence>
<gene>
    <name evidence="10" type="ORF">GCM10009827_011250</name>
</gene>
<keyword evidence="6 7" id="KW-0472">Membrane</keyword>
<dbReference type="SMART" id="SM00382">
    <property type="entry name" value="AAA"/>
    <property type="match status" value="1"/>
</dbReference>
<dbReference type="PROSITE" id="PS00211">
    <property type="entry name" value="ABC_TRANSPORTER_1"/>
    <property type="match status" value="1"/>
</dbReference>
<accession>A0ABN1ZNI2</accession>
<feature type="transmembrane region" description="Helical" evidence="7">
    <location>
        <begin position="170"/>
        <end position="191"/>
    </location>
</feature>
<dbReference type="SUPFAM" id="SSF90123">
    <property type="entry name" value="ABC transporter transmembrane region"/>
    <property type="match status" value="1"/>
</dbReference>
<evidence type="ECO:0000256" key="6">
    <source>
        <dbReference type="ARBA" id="ARBA00023136"/>
    </source>
</evidence>
<dbReference type="PROSITE" id="PS50929">
    <property type="entry name" value="ABC_TM1F"/>
    <property type="match status" value="1"/>
</dbReference>
<evidence type="ECO:0000313" key="10">
    <source>
        <dbReference type="EMBL" id="GAA1501513.1"/>
    </source>
</evidence>
<dbReference type="InterPro" id="IPR017871">
    <property type="entry name" value="ABC_transporter-like_CS"/>
</dbReference>
<dbReference type="Gene3D" id="3.40.50.300">
    <property type="entry name" value="P-loop containing nucleotide triphosphate hydrolases"/>
    <property type="match status" value="1"/>
</dbReference>
<feature type="transmembrane region" description="Helical" evidence="7">
    <location>
        <begin position="255"/>
        <end position="276"/>
    </location>
</feature>
<sequence length="589" mass="60784">MTPGMGGGGSVRDGWRLLWGVLRRRPRPLLAVGGLVVVLAAPTTVAGIAVAHALDDGFFAHRAGTGLLWVALLVQVRLVAAVAGRLLFPPLVRVVEPLRDELVTAMVTAGLHRAVREDVPVPGAAVRQAVDEVEQARMLVASVLRNAHATGSVAVGAVIGLAVLDPAILLVELPCLVASVAGYWLLVRAVLRRQRRSLLAEEDLAEHVVRTLGARRDVTAFAAQDAAARPVLERVERARLAARALGRADAMHDGVVGVGVDLGLVLLLALAPVLIGRGRLGTGELVAAVYYVMFALGPALRFLVYGGAGWLAELLGLMTRLSDAIAAGGPLSGVATAGEPRPVGPSSPSGSAARPVVVAESVGYAYSKDAAPVLDGAGFTVPFGAHVAVVGPSGAGKSTLAALLCGVREPAGGTVLVGGAPPAPGSGVLALAPQEPYVFAGTVRENLAYLAPAASDEVLRDAADAFGLGRLDLDERLSAGGAGLSAGERQLVTLARTYLAAAPIVVLDEATSHLDPDAELRAELLMRRRGGTLIVIAHRISSASRADWVLLVDAGKVVAGPHHQLVDRSPRYRQLVGLWEPEKGTDDGI</sequence>
<feature type="transmembrane region" description="Helical" evidence="7">
    <location>
        <begin position="66"/>
        <end position="88"/>
    </location>
</feature>
<dbReference type="PROSITE" id="PS50893">
    <property type="entry name" value="ABC_TRANSPORTER_2"/>
    <property type="match status" value="1"/>
</dbReference>
<keyword evidence="5 7" id="KW-1133">Transmembrane helix</keyword>
<proteinExistence type="predicted"/>
<dbReference type="InterPro" id="IPR003439">
    <property type="entry name" value="ABC_transporter-like_ATP-bd"/>
</dbReference>
<evidence type="ECO:0000313" key="11">
    <source>
        <dbReference type="Proteomes" id="UP001501470"/>
    </source>
</evidence>
<evidence type="ECO:0000256" key="7">
    <source>
        <dbReference type="SAM" id="Phobius"/>
    </source>
</evidence>
<feature type="domain" description="ABC transporter" evidence="8">
    <location>
        <begin position="357"/>
        <end position="579"/>
    </location>
</feature>
<evidence type="ECO:0000256" key="1">
    <source>
        <dbReference type="ARBA" id="ARBA00004651"/>
    </source>
</evidence>
<evidence type="ECO:0000259" key="9">
    <source>
        <dbReference type="PROSITE" id="PS50929"/>
    </source>
</evidence>
<comment type="subcellular location">
    <subcellularLocation>
        <location evidence="1">Cell membrane</location>
        <topology evidence="1">Multi-pass membrane protein</topology>
    </subcellularLocation>
</comment>
<reference evidence="10 11" key="1">
    <citation type="journal article" date="2019" name="Int. J. Syst. Evol. Microbiol.">
        <title>The Global Catalogue of Microorganisms (GCM) 10K type strain sequencing project: providing services to taxonomists for standard genome sequencing and annotation.</title>
        <authorList>
            <consortium name="The Broad Institute Genomics Platform"/>
            <consortium name="The Broad Institute Genome Sequencing Center for Infectious Disease"/>
            <person name="Wu L."/>
            <person name="Ma J."/>
        </authorList>
    </citation>
    <scope>NUCLEOTIDE SEQUENCE [LARGE SCALE GENOMIC DNA]</scope>
    <source>
        <strain evidence="10 11">JCM 15933</strain>
    </source>
</reference>
<keyword evidence="4 10" id="KW-0067">ATP-binding</keyword>
<dbReference type="InterPro" id="IPR011527">
    <property type="entry name" value="ABC1_TM_dom"/>
</dbReference>
<dbReference type="Gene3D" id="1.20.1560.10">
    <property type="entry name" value="ABC transporter type 1, transmembrane domain"/>
    <property type="match status" value="1"/>
</dbReference>
<evidence type="ECO:0000256" key="2">
    <source>
        <dbReference type="ARBA" id="ARBA00022692"/>
    </source>
</evidence>
<dbReference type="RefSeq" id="WP_344500152.1">
    <property type="nucleotide sequence ID" value="NZ_BAAAQD010000001.1"/>
</dbReference>
<keyword evidence="3" id="KW-0547">Nucleotide-binding</keyword>
<dbReference type="InterPro" id="IPR003593">
    <property type="entry name" value="AAA+_ATPase"/>
</dbReference>
<dbReference type="Proteomes" id="UP001501470">
    <property type="component" value="Unassembled WGS sequence"/>
</dbReference>
<feature type="transmembrane region" description="Helical" evidence="7">
    <location>
        <begin position="29"/>
        <end position="54"/>
    </location>
</feature>
<dbReference type="EMBL" id="BAAAQD010000001">
    <property type="protein sequence ID" value="GAA1501513.1"/>
    <property type="molecule type" value="Genomic_DNA"/>
</dbReference>
<evidence type="ECO:0000256" key="5">
    <source>
        <dbReference type="ARBA" id="ARBA00022989"/>
    </source>
</evidence>
<evidence type="ECO:0000256" key="3">
    <source>
        <dbReference type="ARBA" id="ARBA00022741"/>
    </source>
</evidence>
<feature type="transmembrane region" description="Helical" evidence="7">
    <location>
        <begin position="288"/>
        <end position="312"/>
    </location>
</feature>
<organism evidence="10 11">
    <name type="scientific">Dactylosporangium maewongense</name>
    <dbReference type="NCBI Taxonomy" id="634393"/>
    <lineage>
        <taxon>Bacteria</taxon>
        <taxon>Bacillati</taxon>
        <taxon>Actinomycetota</taxon>
        <taxon>Actinomycetes</taxon>
        <taxon>Micromonosporales</taxon>
        <taxon>Micromonosporaceae</taxon>
        <taxon>Dactylosporangium</taxon>
    </lineage>
</organism>
<feature type="transmembrane region" description="Helical" evidence="7">
    <location>
        <begin position="147"/>
        <end position="164"/>
    </location>
</feature>
<name>A0ABN1ZNI2_9ACTN</name>
<protein>
    <submittedName>
        <fullName evidence="10">ABC transporter ATP-binding protein</fullName>
    </submittedName>
</protein>
<dbReference type="SUPFAM" id="SSF52540">
    <property type="entry name" value="P-loop containing nucleoside triphosphate hydrolases"/>
    <property type="match status" value="1"/>
</dbReference>
<dbReference type="InterPro" id="IPR027417">
    <property type="entry name" value="P-loop_NTPase"/>
</dbReference>
<keyword evidence="11" id="KW-1185">Reference proteome</keyword>
<evidence type="ECO:0000259" key="8">
    <source>
        <dbReference type="PROSITE" id="PS50893"/>
    </source>
</evidence>
<feature type="domain" description="ABC transmembrane type-1" evidence="9">
    <location>
        <begin position="122"/>
        <end position="302"/>
    </location>
</feature>